<gene>
    <name evidence="2" type="ORF">JTE90_010227</name>
</gene>
<evidence type="ECO:0000313" key="2">
    <source>
        <dbReference type="EMBL" id="KAG8184192.1"/>
    </source>
</evidence>
<organism evidence="2 3">
    <name type="scientific">Oedothorax gibbosus</name>
    <dbReference type="NCBI Taxonomy" id="931172"/>
    <lineage>
        <taxon>Eukaryota</taxon>
        <taxon>Metazoa</taxon>
        <taxon>Ecdysozoa</taxon>
        <taxon>Arthropoda</taxon>
        <taxon>Chelicerata</taxon>
        <taxon>Arachnida</taxon>
        <taxon>Araneae</taxon>
        <taxon>Araneomorphae</taxon>
        <taxon>Entelegynae</taxon>
        <taxon>Araneoidea</taxon>
        <taxon>Linyphiidae</taxon>
        <taxon>Erigoninae</taxon>
        <taxon>Oedothorax</taxon>
    </lineage>
</organism>
<dbReference type="Proteomes" id="UP000827092">
    <property type="component" value="Unassembled WGS sequence"/>
</dbReference>
<keyword evidence="3" id="KW-1185">Reference proteome</keyword>
<dbReference type="EMBL" id="JAFNEN010000385">
    <property type="protein sequence ID" value="KAG8184192.1"/>
    <property type="molecule type" value="Genomic_DNA"/>
</dbReference>
<protein>
    <submittedName>
        <fullName evidence="2">Uncharacterized protein</fullName>
    </submittedName>
</protein>
<accession>A0AAV6UII5</accession>
<proteinExistence type="predicted"/>
<comment type="caution">
    <text evidence="2">The sequence shown here is derived from an EMBL/GenBank/DDBJ whole genome shotgun (WGS) entry which is preliminary data.</text>
</comment>
<reference evidence="2 3" key="1">
    <citation type="journal article" date="2022" name="Nat. Ecol. Evol.">
        <title>A masculinizing supergene underlies an exaggerated male reproductive morph in a spider.</title>
        <authorList>
            <person name="Hendrickx F."/>
            <person name="De Corte Z."/>
            <person name="Sonet G."/>
            <person name="Van Belleghem S.M."/>
            <person name="Kostlbacher S."/>
            <person name="Vangestel C."/>
        </authorList>
    </citation>
    <scope>NUCLEOTIDE SEQUENCE [LARGE SCALE GENOMIC DNA]</scope>
    <source>
        <strain evidence="2">W744_W776</strain>
    </source>
</reference>
<name>A0AAV6UII5_9ARAC</name>
<dbReference type="AlphaFoldDB" id="A0AAV6UII5"/>
<feature type="region of interest" description="Disordered" evidence="1">
    <location>
        <begin position="111"/>
        <end position="148"/>
    </location>
</feature>
<feature type="region of interest" description="Disordered" evidence="1">
    <location>
        <begin position="60"/>
        <end position="80"/>
    </location>
</feature>
<evidence type="ECO:0000313" key="3">
    <source>
        <dbReference type="Proteomes" id="UP000827092"/>
    </source>
</evidence>
<evidence type="ECO:0000256" key="1">
    <source>
        <dbReference type="SAM" id="MobiDB-lite"/>
    </source>
</evidence>
<feature type="compositionally biased region" description="Basic and acidic residues" evidence="1">
    <location>
        <begin position="137"/>
        <end position="148"/>
    </location>
</feature>
<sequence length="148" mass="16852">MVVLAAQVSITDELSPLDFDSIMSFIRIVLLLQFSDTSWRDHCLIEASSHNFIPDDPIPGHPHGFARRSNPSPFRHSRGRIKISSDDKYTKWGRELRDFFLLPLDDQLDDVSETGAGTTRRRGCHTAGIGERAPTWRGEDRNTPEEEF</sequence>